<dbReference type="EMBL" id="CM037152">
    <property type="protein sequence ID" value="KAH7836131.1"/>
    <property type="molecule type" value="Genomic_DNA"/>
</dbReference>
<evidence type="ECO:0000313" key="2">
    <source>
        <dbReference type="Proteomes" id="UP000828048"/>
    </source>
</evidence>
<name>A0ACB7X5U5_9ERIC</name>
<gene>
    <name evidence="1" type="ORF">Vadar_032990</name>
</gene>
<sequence length="95" mass="10258">MAIKTQDTTTTVQSFLSLALHAIRLPSKRLIFFSSPGIIWVDLLHMVGSNHPKSLHSFLGQEMNLHPGFAAIQEPGGLDDTFSTAGVAEAILRAS</sequence>
<reference evidence="1 2" key="1">
    <citation type="journal article" date="2021" name="Hortic Res">
        <title>High-quality reference genome and annotation aids understanding of berry development for evergreen blueberry (Vaccinium darrowii).</title>
        <authorList>
            <person name="Yu J."/>
            <person name="Hulse-Kemp A.M."/>
            <person name="Babiker E."/>
            <person name="Staton M."/>
        </authorList>
    </citation>
    <scope>NUCLEOTIDE SEQUENCE [LARGE SCALE GENOMIC DNA]</scope>
    <source>
        <strain evidence="2">cv. NJ 8807/NJ 8810</strain>
        <tissue evidence="1">Young leaf</tissue>
    </source>
</reference>
<proteinExistence type="predicted"/>
<keyword evidence="2" id="KW-1185">Reference proteome</keyword>
<dbReference type="Proteomes" id="UP000828048">
    <property type="component" value="Chromosome 2"/>
</dbReference>
<protein>
    <submittedName>
        <fullName evidence="1">Uncharacterized protein</fullName>
    </submittedName>
</protein>
<accession>A0ACB7X5U5</accession>
<comment type="caution">
    <text evidence="1">The sequence shown here is derived from an EMBL/GenBank/DDBJ whole genome shotgun (WGS) entry which is preliminary data.</text>
</comment>
<organism evidence="1 2">
    <name type="scientific">Vaccinium darrowii</name>
    <dbReference type="NCBI Taxonomy" id="229202"/>
    <lineage>
        <taxon>Eukaryota</taxon>
        <taxon>Viridiplantae</taxon>
        <taxon>Streptophyta</taxon>
        <taxon>Embryophyta</taxon>
        <taxon>Tracheophyta</taxon>
        <taxon>Spermatophyta</taxon>
        <taxon>Magnoliopsida</taxon>
        <taxon>eudicotyledons</taxon>
        <taxon>Gunneridae</taxon>
        <taxon>Pentapetalae</taxon>
        <taxon>asterids</taxon>
        <taxon>Ericales</taxon>
        <taxon>Ericaceae</taxon>
        <taxon>Vaccinioideae</taxon>
        <taxon>Vaccinieae</taxon>
        <taxon>Vaccinium</taxon>
    </lineage>
</organism>
<evidence type="ECO:0000313" key="1">
    <source>
        <dbReference type="EMBL" id="KAH7836131.1"/>
    </source>
</evidence>